<gene>
    <name evidence="1" type="ORF">C4544_04090</name>
</gene>
<dbReference type="AlphaFoldDB" id="A0A419DD17"/>
<organism evidence="1 2">
    <name type="scientific">candidate division WS5 bacterium</name>
    <dbReference type="NCBI Taxonomy" id="2093353"/>
    <lineage>
        <taxon>Bacteria</taxon>
        <taxon>candidate division WS5</taxon>
    </lineage>
</organism>
<reference evidence="1 2" key="1">
    <citation type="journal article" date="2017" name="ISME J.">
        <title>Energy and carbon metabolisms in a deep terrestrial subsurface fluid microbial community.</title>
        <authorList>
            <person name="Momper L."/>
            <person name="Jungbluth S.P."/>
            <person name="Lee M.D."/>
            <person name="Amend J.P."/>
        </authorList>
    </citation>
    <scope>NUCLEOTIDE SEQUENCE [LARGE SCALE GENOMIC DNA]</scope>
    <source>
        <strain evidence="1">SURF_29</strain>
    </source>
</reference>
<protein>
    <submittedName>
        <fullName evidence="1">Uncharacterized protein</fullName>
    </submittedName>
</protein>
<proteinExistence type="predicted"/>
<dbReference type="EMBL" id="QZJW01000035">
    <property type="protein sequence ID" value="RJO60957.1"/>
    <property type="molecule type" value="Genomic_DNA"/>
</dbReference>
<dbReference type="Proteomes" id="UP000285655">
    <property type="component" value="Unassembled WGS sequence"/>
</dbReference>
<evidence type="ECO:0000313" key="2">
    <source>
        <dbReference type="Proteomes" id="UP000285655"/>
    </source>
</evidence>
<accession>A0A419DD17</accession>
<evidence type="ECO:0000313" key="1">
    <source>
        <dbReference type="EMBL" id="RJO60957.1"/>
    </source>
</evidence>
<comment type="caution">
    <text evidence="1">The sequence shown here is derived from an EMBL/GenBank/DDBJ whole genome shotgun (WGS) entry which is preliminary data.</text>
</comment>
<sequence length="213" mass="23782">MKLKPLVFILITLYAINILGCASSQKGGSVISDSFRNNIKKEIYFVQVIDAKPLDNAIRDIKELDNYAEIQEVILSAMIDKGYSPSYLNVDVNNCHSLKDMNIGDKIECLKTQDNTVDKILLLVSIDNYVAPGSWSISAAIHTTGVIYQLKNSNIIWKNSIVHETGNEVLMMFGLGGYIGGLVAKPFVSPEKNYKRMAWLGIKTLMKTMPEFQ</sequence>
<name>A0A419DD17_9BACT</name>